<dbReference type="SUPFAM" id="SSF100950">
    <property type="entry name" value="NagB/RpiA/CoA transferase-like"/>
    <property type="match status" value="1"/>
</dbReference>
<dbReference type="InterPro" id="IPR037171">
    <property type="entry name" value="NagB/RpiA_transferase-like"/>
</dbReference>
<proteinExistence type="predicted"/>
<sequence length="114" mass="13580">MTVTITKQELRLYFKEFFIKNQNEINYDLFKNSLINKINLLLKELKVQTIGLYYPLKYEINLLAITNLHPEIKFFLPKIIADEIKYCSYKSNDELVLGAFKTYEPLNNDFLFLS</sequence>
<reference evidence="1" key="1">
    <citation type="submission" date="2007-09" db="EMBL/GenBank/DDBJ databases">
        <title>Complete Genome Sequence of Rickettsia akari.</title>
        <authorList>
            <person name="Madan A."/>
            <person name="Fahey J."/>
            <person name="Helton E."/>
            <person name="Ketteman M."/>
            <person name="Madan A."/>
            <person name="Rodrigues S."/>
            <person name="Sanchez A."/>
            <person name="Whiting M."/>
            <person name="Dasch G."/>
            <person name="Eremeeva M."/>
        </authorList>
    </citation>
    <scope>NUCLEOTIDE SEQUENCE</scope>
    <source>
        <strain evidence="1">Hartford</strain>
    </source>
</reference>
<dbReference type="EMBL" id="CP000847">
    <property type="protein sequence ID" value="ABV75099.1"/>
    <property type="molecule type" value="Genomic_DNA"/>
</dbReference>
<dbReference type="GO" id="GO:0016874">
    <property type="term" value="F:ligase activity"/>
    <property type="evidence" value="ECO:0007669"/>
    <property type="project" value="UniProtKB-KW"/>
</dbReference>
<accession>A8GNX4</accession>
<dbReference type="InterPro" id="IPR024185">
    <property type="entry name" value="FTHF_cligase-like_sf"/>
</dbReference>
<dbReference type="eggNOG" id="COG0212">
    <property type="taxonomic scope" value="Bacteria"/>
</dbReference>
<gene>
    <name evidence="1" type="ordered locus">A1C_04130</name>
</gene>
<evidence type="ECO:0000313" key="2">
    <source>
        <dbReference type="Proteomes" id="UP000006830"/>
    </source>
</evidence>
<organism evidence="1 2">
    <name type="scientific">Rickettsia akari (strain Hartford)</name>
    <dbReference type="NCBI Taxonomy" id="293614"/>
    <lineage>
        <taxon>Bacteria</taxon>
        <taxon>Pseudomonadati</taxon>
        <taxon>Pseudomonadota</taxon>
        <taxon>Alphaproteobacteria</taxon>
        <taxon>Rickettsiales</taxon>
        <taxon>Rickettsiaceae</taxon>
        <taxon>Rickettsieae</taxon>
        <taxon>Rickettsia</taxon>
        <taxon>spotted fever group</taxon>
    </lineage>
</organism>
<keyword evidence="2" id="KW-1185">Reference proteome</keyword>
<name>A8GNX4_RICAH</name>
<evidence type="ECO:0000313" key="1">
    <source>
        <dbReference type="EMBL" id="ABV75099.1"/>
    </source>
</evidence>
<dbReference type="Proteomes" id="UP000006830">
    <property type="component" value="Chromosome"/>
</dbReference>
<dbReference type="HOGENOM" id="CLU_2119241_0_0_5"/>
<dbReference type="KEGG" id="rak:A1C_04130"/>
<dbReference type="Gene3D" id="3.40.50.10420">
    <property type="entry name" value="NagB/RpiA/CoA transferase-like"/>
    <property type="match status" value="1"/>
</dbReference>
<dbReference type="Pfam" id="PF01812">
    <property type="entry name" value="5-FTHF_cyc-lig"/>
    <property type="match status" value="1"/>
</dbReference>
<dbReference type="AlphaFoldDB" id="A8GNX4"/>
<dbReference type="InterPro" id="IPR002698">
    <property type="entry name" value="FTHF_cligase"/>
</dbReference>
<dbReference type="STRING" id="293614.A1C_04130"/>
<protein>
    <submittedName>
        <fullName evidence="1">5-Formyltetrahydrofolate cyclo-ligase</fullName>
    </submittedName>
</protein>